<protein>
    <submittedName>
        <fullName evidence="1">Uncharacterized protein</fullName>
    </submittedName>
</protein>
<keyword evidence="2" id="KW-1185">Reference proteome</keyword>
<evidence type="ECO:0000313" key="1">
    <source>
        <dbReference type="EMBL" id="KAK0554048.1"/>
    </source>
</evidence>
<gene>
    <name evidence="1" type="ORF">OC846_002269</name>
</gene>
<name>A0AAN6JST5_9BASI</name>
<dbReference type="EMBL" id="JAPDMZ010000042">
    <property type="protein sequence ID" value="KAK0554048.1"/>
    <property type="molecule type" value="Genomic_DNA"/>
</dbReference>
<proteinExistence type="predicted"/>
<dbReference type="AlphaFoldDB" id="A0AAN6JST5"/>
<dbReference type="Proteomes" id="UP001176517">
    <property type="component" value="Unassembled WGS sequence"/>
</dbReference>
<organism evidence="1 2">
    <name type="scientific">Tilletia horrida</name>
    <dbReference type="NCBI Taxonomy" id="155126"/>
    <lineage>
        <taxon>Eukaryota</taxon>
        <taxon>Fungi</taxon>
        <taxon>Dikarya</taxon>
        <taxon>Basidiomycota</taxon>
        <taxon>Ustilaginomycotina</taxon>
        <taxon>Exobasidiomycetes</taxon>
        <taxon>Tilletiales</taxon>
        <taxon>Tilletiaceae</taxon>
        <taxon>Tilletia</taxon>
    </lineage>
</organism>
<comment type="caution">
    <text evidence="1">The sequence shown here is derived from an EMBL/GenBank/DDBJ whole genome shotgun (WGS) entry which is preliminary data.</text>
</comment>
<accession>A0AAN6JST5</accession>
<sequence>MTSFRRDLYAEEAKAISKILQRARALPEPESATTRSDTDAVHDGFIVSLQRNYLRQAAHVLHRAAPEPDRLDEETPRNWLPYRCPYFDSDPQHANSSPAQRAIIHDKHLTFLRSGTRRRSNAQLRTLLQQYVLPVLASFDRDATDRPDPGVAPPILIWLNEATRE</sequence>
<evidence type="ECO:0000313" key="2">
    <source>
        <dbReference type="Proteomes" id="UP001176517"/>
    </source>
</evidence>
<reference evidence="1" key="1">
    <citation type="journal article" date="2023" name="PhytoFront">
        <title>Draft Genome Resources of Seven Strains of Tilletia horrida, Causal Agent of Kernel Smut of Rice.</title>
        <authorList>
            <person name="Khanal S."/>
            <person name="Antony Babu S."/>
            <person name="Zhou X.G."/>
        </authorList>
    </citation>
    <scope>NUCLEOTIDE SEQUENCE</scope>
    <source>
        <strain evidence="1">TX6</strain>
    </source>
</reference>